<dbReference type="AlphaFoldDB" id="A0AA39W9M3"/>
<dbReference type="Proteomes" id="UP001174934">
    <property type="component" value="Unassembled WGS sequence"/>
</dbReference>
<comment type="caution">
    <text evidence="3">The sequence shown here is derived from an EMBL/GenBank/DDBJ whole genome shotgun (WGS) entry which is preliminary data.</text>
</comment>
<dbReference type="PANTHER" id="PTHR48081">
    <property type="entry name" value="AB HYDROLASE SUPERFAMILY PROTEIN C4A8.06C"/>
    <property type="match status" value="1"/>
</dbReference>
<dbReference type="Gene3D" id="3.40.50.1820">
    <property type="entry name" value="alpha/beta hydrolase"/>
    <property type="match status" value="1"/>
</dbReference>
<feature type="domain" description="Alpha/beta hydrolase fold-3" evidence="2">
    <location>
        <begin position="73"/>
        <end position="295"/>
    </location>
</feature>
<evidence type="ECO:0000259" key="2">
    <source>
        <dbReference type="Pfam" id="PF07859"/>
    </source>
</evidence>
<dbReference type="InterPro" id="IPR029058">
    <property type="entry name" value="AB_hydrolase_fold"/>
</dbReference>
<dbReference type="GO" id="GO:0016787">
    <property type="term" value="F:hydrolase activity"/>
    <property type="evidence" value="ECO:0007669"/>
    <property type="project" value="UniProtKB-KW"/>
</dbReference>
<organism evidence="3 4">
    <name type="scientific">Bombardia bombarda</name>
    <dbReference type="NCBI Taxonomy" id="252184"/>
    <lineage>
        <taxon>Eukaryota</taxon>
        <taxon>Fungi</taxon>
        <taxon>Dikarya</taxon>
        <taxon>Ascomycota</taxon>
        <taxon>Pezizomycotina</taxon>
        <taxon>Sordariomycetes</taxon>
        <taxon>Sordariomycetidae</taxon>
        <taxon>Sordariales</taxon>
        <taxon>Lasiosphaeriaceae</taxon>
        <taxon>Bombardia</taxon>
    </lineage>
</organism>
<evidence type="ECO:0000313" key="3">
    <source>
        <dbReference type="EMBL" id="KAK0609672.1"/>
    </source>
</evidence>
<gene>
    <name evidence="3" type="ORF">B0T17DRAFT_546155</name>
</gene>
<reference evidence="3" key="1">
    <citation type="submission" date="2023-06" db="EMBL/GenBank/DDBJ databases">
        <title>Genome-scale phylogeny and comparative genomics of the fungal order Sordariales.</title>
        <authorList>
            <consortium name="Lawrence Berkeley National Laboratory"/>
            <person name="Hensen N."/>
            <person name="Bonometti L."/>
            <person name="Westerberg I."/>
            <person name="Brannstrom I.O."/>
            <person name="Guillou S."/>
            <person name="Cros-Aarteil S."/>
            <person name="Calhoun S."/>
            <person name="Haridas S."/>
            <person name="Kuo A."/>
            <person name="Mondo S."/>
            <person name="Pangilinan J."/>
            <person name="Riley R."/>
            <person name="LaButti K."/>
            <person name="Andreopoulos B."/>
            <person name="Lipzen A."/>
            <person name="Chen C."/>
            <person name="Yanf M."/>
            <person name="Daum C."/>
            <person name="Ng V."/>
            <person name="Clum A."/>
            <person name="Steindorff A."/>
            <person name="Ohm R."/>
            <person name="Martin F."/>
            <person name="Silar P."/>
            <person name="Natvig D."/>
            <person name="Lalanne C."/>
            <person name="Gautier V."/>
            <person name="Ament-velasquez S.L."/>
            <person name="Kruys A."/>
            <person name="Hutchinson M.I."/>
            <person name="Powell A.J."/>
            <person name="Barry K."/>
            <person name="Miller A.N."/>
            <person name="Grigoriev I.V."/>
            <person name="Debuchy R."/>
            <person name="Gladieux P."/>
            <person name="Thoren M.H."/>
            <person name="Johannesson H."/>
        </authorList>
    </citation>
    <scope>NUCLEOTIDE SEQUENCE</scope>
    <source>
        <strain evidence="3">SMH3391-2</strain>
    </source>
</reference>
<protein>
    <submittedName>
        <fullName evidence="3">Alpha/beta hydrolase fold-domain-containing protein</fullName>
    </submittedName>
</protein>
<accession>A0AA39W9M3</accession>
<dbReference type="InterPro" id="IPR050300">
    <property type="entry name" value="GDXG_lipolytic_enzyme"/>
</dbReference>
<dbReference type="Pfam" id="PF07859">
    <property type="entry name" value="Abhydrolase_3"/>
    <property type="match status" value="1"/>
</dbReference>
<dbReference type="SUPFAM" id="SSF53474">
    <property type="entry name" value="alpha/beta-Hydrolases"/>
    <property type="match status" value="1"/>
</dbReference>
<evidence type="ECO:0000256" key="1">
    <source>
        <dbReference type="ARBA" id="ARBA00022801"/>
    </source>
</evidence>
<dbReference type="PANTHER" id="PTHR48081:SF8">
    <property type="entry name" value="ALPHA_BETA HYDROLASE FOLD-3 DOMAIN-CONTAINING PROTEIN-RELATED"/>
    <property type="match status" value="1"/>
</dbReference>
<keyword evidence="1 3" id="KW-0378">Hydrolase</keyword>
<proteinExistence type="predicted"/>
<dbReference type="EMBL" id="JAULSR010000012">
    <property type="protein sequence ID" value="KAK0609672.1"/>
    <property type="molecule type" value="Genomic_DNA"/>
</dbReference>
<name>A0AA39W9M3_9PEZI</name>
<dbReference type="InterPro" id="IPR013094">
    <property type="entry name" value="AB_hydrolase_3"/>
</dbReference>
<evidence type="ECO:0000313" key="4">
    <source>
        <dbReference type="Proteomes" id="UP001174934"/>
    </source>
</evidence>
<keyword evidence="4" id="KW-1185">Reference proteome</keyword>
<sequence length="334" mass="36206">MSDFSCYGGVSDEWLAIKDVPQLTSLPSSHQEILNIQRLTNDMREKASAAALHSPLEQLSSKPPLLHPLPIYLYFHGGGFIFGTLATEDATCARIAANAHIVVLHVNYRHTPAHTYPVAWHDAADAFEWLHDHVALLGGDAERVVVGGISAGAQLTASLVLEKHLGRLGTSRPAIAGQLLLIPCVVHIDCYEPQLRKMADPAVSSYVENRDAPLLPVAVVRFFVDLLRIEHPQVDDTKLNPGNATDQQVKGLPPTVFGIAGLDPLRDEGLLYAKMLAEAGVATDVVVFHGVPHGFRRFGDGLLASQKWDKLVEDGIQWALGKPAPSGVFEVKVV</sequence>